<evidence type="ECO:0000313" key="5">
    <source>
        <dbReference type="Proteomes" id="UP000054097"/>
    </source>
</evidence>
<protein>
    <recommendedName>
        <fullName evidence="1">RNA-dependent RNA polymerase</fullName>
        <ecNumber evidence="1">2.7.7.48</ecNumber>
    </recommendedName>
</protein>
<dbReference type="GO" id="GO:0031380">
    <property type="term" value="C:nuclear RNA-directed RNA polymerase complex"/>
    <property type="evidence" value="ECO:0007669"/>
    <property type="project" value="TreeGrafter"/>
</dbReference>
<dbReference type="EC" id="2.7.7.48" evidence="1"/>
<dbReference type="STRING" id="933852.A0A0C2WBJ1"/>
<dbReference type="GO" id="GO:0030422">
    <property type="term" value="P:siRNA processing"/>
    <property type="evidence" value="ECO:0007669"/>
    <property type="project" value="TreeGrafter"/>
</dbReference>
<feature type="region of interest" description="Disordered" evidence="2">
    <location>
        <begin position="163"/>
        <end position="195"/>
    </location>
</feature>
<feature type="region of interest" description="Disordered" evidence="2">
    <location>
        <begin position="1"/>
        <end position="41"/>
    </location>
</feature>
<reference evidence="5" key="2">
    <citation type="submission" date="2015-01" db="EMBL/GenBank/DDBJ databases">
        <title>Evolutionary Origins and Diversification of the Mycorrhizal Mutualists.</title>
        <authorList>
            <consortium name="DOE Joint Genome Institute"/>
            <consortium name="Mycorrhizal Genomics Consortium"/>
            <person name="Kohler A."/>
            <person name="Kuo A."/>
            <person name="Nagy L.G."/>
            <person name="Floudas D."/>
            <person name="Copeland A."/>
            <person name="Barry K.W."/>
            <person name="Cichocki N."/>
            <person name="Veneault-Fourrey C."/>
            <person name="LaButti K."/>
            <person name="Lindquist E.A."/>
            <person name="Lipzen A."/>
            <person name="Lundell T."/>
            <person name="Morin E."/>
            <person name="Murat C."/>
            <person name="Riley R."/>
            <person name="Ohm R."/>
            <person name="Sun H."/>
            <person name="Tunlid A."/>
            <person name="Henrissat B."/>
            <person name="Grigoriev I.V."/>
            <person name="Hibbett D.S."/>
            <person name="Martin F."/>
        </authorList>
    </citation>
    <scope>NUCLEOTIDE SEQUENCE [LARGE SCALE GENOMIC DNA]</scope>
    <source>
        <strain evidence="5">MAFF 305830</strain>
    </source>
</reference>
<dbReference type="GO" id="GO:0003968">
    <property type="term" value="F:RNA-directed RNA polymerase activity"/>
    <property type="evidence" value="ECO:0007669"/>
    <property type="project" value="UniProtKB-KW"/>
</dbReference>
<dbReference type="InterPro" id="IPR057596">
    <property type="entry name" value="RDRP_core"/>
</dbReference>
<feature type="domain" description="RDRP core" evidence="3">
    <location>
        <begin position="449"/>
        <end position="727"/>
    </location>
</feature>
<feature type="compositionally biased region" description="Low complexity" evidence="2">
    <location>
        <begin position="164"/>
        <end position="189"/>
    </location>
</feature>
<name>A0A0C2WBJ1_SERVB</name>
<evidence type="ECO:0000259" key="3">
    <source>
        <dbReference type="Pfam" id="PF05183"/>
    </source>
</evidence>
<dbReference type="AlphaFoldDB" id="A0A0C2WBJ1"/>
<dbReference type="InterPro" id="IPR007855">
    <property type="entry name" value="RDRP"/>
</dbReference>
<keyword evidence="1" id="KW-0696">RNA-directed RNA polymerase</keyword>
<keyword evidence="1" id="KW-0808">Transferase</keyword>
<dbReference type="HOGENOM" id="CLU_003387_1_0_1"/>
<gene>
    <name evidence="4" type="ORF">M408DRAFT_11368</name>
</gene>
<keyword evidence="5" id="KW-1185">Reference proteome</keyword>
<comment type="catalytic activity">
    <reaction evidence="1">
        <text>RNA(n) + a ribonucleoside 5'-triphosphate = RNA(n+1) + diphosphate</text>
        <dbReference type="Rhea" id="RHEA:21248"/>
        <dbReference type="Rhea" id="RHEA-COMP:14527"/>
        <dbReference type="Rhea" id="RHEA-COMP:17342"/>
        <dbReference type="ChEBI" id="CHEBI:33019"/>
        <dbReference type="ChEBI" id="CHEBI:61557"/>
        <dbReference type="ChEBI" id="CHEBI:140395"/>
        <dbReference type="EC" id="2.7.7.48"/>
    </reaction>
</comment>
<dbReference type="Proteomes" id="UP000054097">
    <property type="component" value="Unassembled WGS sequence"/>
</dbReference>
<dbReference type="OrthoDB" id="10055769at2759"/>
<keyword evidence="1" id="KW-0548">Nucleotidyltransferase</keyword>
<organism evidence="4 5">
    <name type="scientific">Serendipita vermifera MAFF 305830</name>
    <dbReference type="NCBI Taxonomy" id="933852"/>
    <lineage>
        <taxon>Eukaryota</taxon>
        <taxon>Fungi</taxon>
        <taxon>Dikarya</taxon>
        <taxon>Basidiomycota</taxon>
        <taxon>Agaricomycotina</taxon>
        <taxon>Agaricomycetes</taxon>
        <taxon>Sebacinales</taxon>
        <taxon>Serendipitaceae</taxon>
        <taxon>Serendipita</taxon>
    </lineage>
</organism>
<dbReference type="PANTHER" id="PTHR23079">
    <property type="entry name" value="RNA-DEPENDENT RNA POLYMERASE"/>
    <property type="match status" value="1"/>
</dbReference>
<evidence type="ECO:0000256" key="2">
    <source>
        <dbReference type="SAM" id="MobiDB-lite"/>
    </source>
</evidence>
<reference evidence="4 5" key="1">
    <citation type="submission" date="2014-04" db="EMBL/GenBank/DDBJ databases">
        <authorList>
            <consortium name="DOE Joint Genome Institute"/>
            <person name="Kuo A."/>
            <person name="Zuccaro A."/>
            <person name="Kohler A."/>
            <person name="Nagy L.G."/>
            <person name="Floudas D."/>
            <person name="Copeland A."/>
            <person name="Barry K.W."/>
            <person name="Cichocki N."/>
            <person name="Veneault-Fourrey C."/>
            <person name="LaButti K."/>
            <person name="Lindquist E.A."/>
            <person name="Lipzen A."/>
            <person name="Lundell T."/>
            <person name="Morin E."/>
            <person name="Murat C."/>
            <person name="Sun H."/>
            <person name="Tunlid A."/>
            <person name="Henrissat B."/>
            <person name="Grigoriev I.V."/>
            <person name="Hibbett D.S."/>
            <person name="Martin F."/>
            <person name="Nordberg H.P."/>
            <person name="Cantor M.N."/>
            <person name="Hua S.X."/>
        </authorList>
    </citation>
    <scope>NUCLEOTIDE SEQUENCE [LARGE SCALE GENOMIC DNA]</scope>
    <source>
        <strain evidence="4 5">MAFF 305830</strain>
    </source>
</reference>
<keyword evidence="1" id="KW-0694">RNA-binding</keyword>
<accession>A0A0C2WBJ1</accession>
<sequence>MSRLQTNLKRAIEDDSPLTPTKRPRLDTGSDTTDSQGNNSDQIHPVILASFPLYQDIWDKLPTGTLIELARVVALKDIDLGTIPRENLEKLRGSNVASMGSLLDVLGCGPTRVMDKQVAEILDMEAQSIVAGDGKMLEYEMDKEISGRVHFTAALSMDSLIGESLPKSPMKSPSKSPMKSPSKSPNKHSGPSEDLPTLSLRVPQLGVSCLFARVFGSHRFLRVKILDRMRAKYRNDACLEILFNWARRPIHIFGRTFKAFVEKESTIWYYLEGTDRVGEFAEKRLSPGQYGVGRDIPDLYSLVRWWIPLEHNQDQLMCKLITRLYLGISGTRPGPLVTDVIVCKDIKRKVNGKEVIFTDGSGVISGGLARNQPAVMAFAKAIQRNAHLVYITLKDSQADGKSTLKTKFAEGQKRRWQLEDIISSMDQEDDNGNHADLILSHNVQLYLAVTSGLNIRGTPYFLGIWRRLLEKAVLSMTLSFNIEVPGSVYSTIVPDFTGELKEGQISFSPPFNVQSEGMEFTSGTVLVELANVPLLRERRGVIYFSTRGQRPLADILAGGDDVILIWEPSIVENFQNADDRLSEKPESVARSFERDAVTAGAVYQDLCDLQDQPEEQLQMLSRHLLGSLKVPQYLGIYNGYFIRAVHCFGIASEEARILGHKFNTLIDASRTSFRLTAEAVKKDRQIWDAFENPLWKRMKDQFDYHGEQTQNARALPNNRVNILDVLYEHGAAYHQTAWLEANGLNGGEAIYDQKQHEKLAFWWRQAEQKAAEFPDIRPQLELIRNAVKEAKHKFDKVFIIKSVPHKNAALIELAHWFASNPAAKEVPLVTGIVGDVMLVNVRASYAYILDTATHNGGIGVGNKKGFCWMMGIAPLLSSISSSPVTISFPTFAKLTPHSSFCEGQGEDN</sequence>
<dbReference type="Pfam" id="PF05183">
    <property type="entry name" value="RdRP"/>
    <property type="match status" value="2"/>
</dbReference>
<comment type="similarity">
    <text evidence="1">Belongs to the RdRP family.</text>
</comment>
<dbReference type="EMBL" id="KN824332">
    <property type="protein sequence ID" value="KIM23788.1"/>
    <property type="molecule type" value="Genomic_DNA"/>
</dbReference>
<proteinExistence type="inferred from homology"/>
<evidence type="ECO:0000256" key="1">
    <source>
        <dbReference type="RuleBase" id="RU363098"/>
    </source>
</evidence>
<evidence type="ECO:0000313" key="4">
    <source>
        <dbReference type="EMBL" id="KIM23788.1"/>
    </source>
</evidence>
<dbReference type="GO" id="GO:0003723">
    <property type="term" value="F:RNA binding"/>
    <property type="evidence" value="ECO:0007669"/>
    <property type="project" value="UniProtKB-KW"/>
</dbReference>
<feature type="domain" description="RDRP core" evidence="3">
    <location>
        <begin position="199"/>
        <end position="371"/>
    </location>
</feature>
<feature type="compositionally biased region" description="Polar residues" evidence="2">
    <location>
        <begin position="29"/>
        <end position="41"/>
    </location>
</feature>
<dbReference type="PANTHER" id="PTHR23079:SF55">
    <property type="entry name" value="RNA-DIRECTED RNA POLYMERASE"/>
    <property type="match status" value="1"/>
</dbReference>